<protein>
    <recommendedName>
        <fullName evidence="3">Iron ABC transporter substrate-binding protein</fullName>
    </recommendedName>
</protein>
<comment type="caution">
    <text evidence="2">The sequence shown here is derived from an EMBL/GenBank/DDBJ whole genome shotgun (WGS) entry which is preliminary data.</text>
</comment>
<name>X1BJG3_9ZZZZ</name>
<accession>X1BJG3</accession>
<organism evidence="2">
    <name type="scientific">marine sediment metagenome</name>
    <dbReference type="NCBI Taxonomy" id="412755"/>
    <lineage>
        <taxon>unclassified sequences</taxon>
        <taxon>metagenomes</taxon>
        <taxon>ecological metagenomes</taxon>
    </lineage>
</organism>
<dbReference type="EMBL" id="BART01028941">
    <property type="protein sequence ID" value="GAG95175.1"/>
    <property type="molecule type" value="Genomic_DNA"/>
</dbReference>
<dbReference type="Pfam" id="PF01547">
    <property type="entry name" value="SBP_bac_1"/>
    <property type="match status" value="1"/>
</dbReference>
<dbReference type="InterPro" id="IPR006059">
    <property type="entry name" value="SBP"/>
</dbReference>
<dbReference type="PANTHER" id="PTHR30006">
    <property type="entry name" value="THIAMINE-BINDING PERIPLASMIC PROTEIN-RELATED"/>
    <property type="match status" value="1"/>
</dbReference>
<dbReference type="SUPFAM" id="SSF53850">
    <property type="entry name" value="Periplasmic binding protein-like II"/>
    <property type="match status" value="1"/>
</dbReference>
<gene>
    <name evidence="2" type="ORF">S01H4_50906</name>
</gene>
<evidence type="ECO:0000313" key="2">
    <source>
        <dbReference type="EMBL" id="GAG95175.1"/>
    </source>
</evidence>
<proteinExistence type="predicted"/>
<sequence length="172" mass="19535">LEDINTAGSQYGQYYMLREVLGKEFWGNLLSIQEPKIYYKTTDLANALLEGEIDIAGEFSIHTVYSYRVKQGTPIQGIYPEEGIPFVANLVAILKQTKHPEEAKIFLNFLLSRRGQELMQSSNYKYSLQDGITPLEGIPSLDDLNILLPENAVDYAAKRSEYIQEFNSFLGK</sequence>
<evidence type="ECO:0008006" key="3">
    <source>
        <dbReference type="Google" id="ProtNLM"/>
    </source>
</evidence>
<dbReference type="AlphaFoldDB" id="X1BJG3"/>
<reference evidence="2" key="1">
    <citation type="journal article" date="2014" name="Front. Microbiol.">
        <title>High frequency of phylogenetically diverse reductive dehalogenase-homologous genes in deep subseafloor sedimentary metagenomes.</title>
        <authorList>
            <person name="Kawai M."/>
            <person name="Futagami T."/>
            <person name="Toyoda A."/>
            <person name="Takaki Y."/>
            <person name="Nishi S."/>
            <person name="Hori S."/>
            <person name="Arai W."/>
            <person name="Tsubouchi T."/>
            <person name="Morono Y."/>
            <person name="Uchiyama I."/>
            <person name="Ito T."/>
            <person name="Fujiyama A."/>
            <person name="Inagaki F."/>
            <person name="Takami H."/>
        </authorList>
    </citation>
    <scope>NUCLEOTIDE SEQUENCE</scope>
    <source>
        <strain evidence="2">Expedition CK06-06</strain>
    </source>
</reference>
<dbReference type="Gene3D" id="3.40.190.10">
    <property type="entry name" value="Periplasmic binding protein-like II"/>
    <property type="match status" value="1"/>
</dbReference>
<keyword evidence="1" id="KW-0732">Signal</keyword>
<evidence type="ECO:0000256" key="1">
    <source>
        <dbReference type="ARBA" id="ARBA00022729"/>
    </source>
</evidence>
<feature type="non-terminal residue" evidence="2">
    <location>
        <position position="1"/>
    </location>
</feature>